<feature type="region of interest" description="Disordered" evidence="1">
    <location>
        <begin position="85"/>
        <end position="203"/>
    </location>
</feature>
<dbReference type="EMBL" id="KN839909">
    <property type="protein sequence ID" value="KIJ58819.1"/>
    <property type="molecule type" value="Genomic_DNA"/>
</dbReference>
<name>A0A0C9V0P7_9AGAM</name>
<evidence type="ECO:0000313" key="2">
    <source>
        <dbReference type="EMBL" id="KIJ58819.1"/>
    </source>
</evidence>
<accession>A0A0C9V0P7</accession>
<proteinExistence type="predicted"/>
<dbReference type="AlphaFoldDB" id="A0A0C9V0P7"/>
<feature type="region of interest" description="Disordered" evidence="1">
    <location>
        <begin position="45"/>
        <end position="69"/>
    </location>
</feature>
<dbReference type="HOGENOM" id="CLU_1349092_0_0_1"/>
<gene>
    <name evidence="2" type="ORF">HYDPIDRAFT_190714</name>
</gene>
<dbReference type="Proteomes" id="UP000053820">
    <property type="component" value="Unassembled WGS sequence"/>
</dbReference>
<keyword evidence="3" id="KW-1185">Reference proteome</keyword>
<evidence type="ECO:0000256" key="1">
    <source>
        <dbReference type="SAM" id="MobiDB-lite"/>
    </source>
</evidence>
<evidence type="ECO:0000313" key="3">
    <source>
        <dbReference type="Proteomes" id="UP000053820"/>
    </source>
</evidence>
<reference evidence="2 3" key="1">
    <citation type="submission" date="2014-04" db="EMBL/GenBank/DDBJ databases">
        <title>Evolutionary Origins and Diversification of the Mycorrhizal Mutualists.</title>
        <authorList>
            <consortium name="DOE Joint Genome Institute"/>
            <consortium name="Mycorrhizal Genomics Consortium"/>
            <person name="Kohler A."/>
            <person name="Kuo A."/>
            <person name="Nagy L.G."/>
            <person name="Floudas D."/>
            <person name="Copeland A."/>
            <person name="Barry K.W."/>
            <person name="Cichocki N."/>
            <person name="Veneault-Fourrey C."/>
            <person name="LaButti K."/>
            <person name="Lindquist E.A."/>
            <person name="Lipzen A."/>
            <person name="Lundell T."/>
            <person name="Morin E."/>
            <person name="Murat C."/>
            <person name="Riley R."/>
            <person name="Ohm R."/>
            <person name="Sun H."/>
            <person name="Tunlid A."/>
            <person name="Henrissat B."/>
            <person name="Grigoriev I.V."/>
            <person name="Hibbett D.S."/>
            <person name="Martin F."/>
        </authorList>
    </citation>
    <scope>NUCLEOTIDE SEQUENCE [LARGE SCALE GENOMIC DNA]</scope>
    <source>
        <strain evidence="2 3">MD-312</strain>
    </source>
</reference>
<feature type="compositionally biased region" description="Polar residues" evidence="1">
    <location>
        <begin position="141"/>
        <end position="151"/>
    </location>
</feature>
<sequence length="203" mass="22324">MQTRSQLAVSHYRNLIRPLKTPNVTNTHFQTHHVSTYEMMRAMTSSYSRRTRTRSQSPELDSDSDAGYASSTDIRFIGRVTLRVAGPPERESQPATNSRAGSSVIGTGGRTAATSATPRRLEDKIRASVSTTSTTSTRAVQNQPTPKTTGSSKRESRSPPQGRPSKAKTAAKAKSRRDNPTHTASREKKGLARLLTTMKEFDF</sequence>
<feature type="compositionally biased region" description="Low complexity" evidence="1">
    <location>
        <begin position="127"/>
        <end position="140"/>
    </location>
</feature>
<feature type="compositionally biased region" description="Polar residues" evidence="1">
    <location>
        <begin position="93"/>
        <end position="105"/>
    </location>
</feature>
<protein>
    <submittedName>
        <fullName evidence="2">Unplaced genomic scaffold scaffold_75, whole genome shotgun sequence</fullName>
    </submittedName>
</protein>
<feature type="compositionally biased region" description="Basic and acidic residues" evidence="1">
    <location>
        <begin position="176"/>
        <end position="190"/>
    </location>
</feature>
<feature type="compositionally biased region" description="Basic residues" evidence="1">
    <location>
        <begin position="165"/>
        <end position="175"/>
    </location>
</feature>
<organism evidence="2 3">
    <name type="scientific">Hydnomerulius pinastri MD-312</name>
    <dbReference type="NCBI Taxonomy" id="994086"/>
    <lineage>
        <taxon>Eukaryota</taxon>
        <taxon>Fungi</taxon>
        <taxon>Dikarya</taxon>
        <taxon>Basidiomycota</taxon>
        <taxon>Agaricomycotina</taxon>
        <taxon>Agaricomycetes</taxon>
        <taxon>Agaricomycetidae</taxon>
        <taxon>Boletales</taxon>
        <taxon>Boletales incertae sedis</taxon>
        <taxon>Leucogyrophana</taxon>
    </lineage>
</organism>